<protein>
    <submittedName>
        <fullName evidence="1">Uncharacterized protein</fullName>
    </submittedName>
</protein>
<dbReference type="Proteomes" id="UP000604825">
    <property type="component" value="Unassembled WGS sequence"/>
</dbReference>
<proteinExistence type="predicted"/>
<sequence length="282" mass="32158">MLEGCRSPGASNAATGDFFTVGEGSHKVSSTVISASSRRLPQVDMDDAHQVSKCLLKCPQEVEFFFSEVTMYMSLWILRELHAHLITQPMQVFAYLLRRSNPEGEITVQKCEEFLSQASSISDEDYEDFLVTISESMAKKITDQETYLKNNWTVVLQPFVFVSKESYAPDENHSASHSLDGNEETGTLWISDFLQTSTRGGRELRRNLALSFPAPASHRREEELLREDISSLQMIEPFSFIVALARTHYSAINKSDSFDIVPPNDRALRYFLFYINHRDEYV</sequence>
<gene>
    <name evidence="1" type="ORF">NCGR_LOCUS66142</name>
</gene>
<evidence type="ECO:0000313" key="2">
    <source>
        <dbReference type="Proteomes" id="UP000604825"/>
    </source>
</evidence>
<keyword evidence="2" id="KW-1185">Reference proteome</keyword>
<dbReference type="EMBL" id="CAJGYO010000378">
    <property type="protein sequence ID" value="CAD6342044.1"/>
    <property type="molecule type" value="Genomic_DNA"/>
</dbReference>
<reference evidence="1" key="1">
    <citation type="submission" date="2020-10" db="EMBL/GenBank/DDBJ databases">
        <authorList>
            <person name="Han B."/>
            <person name="Lu T."/>
            <person name="Zhao Q."/>
            <person name="Huang X."/>
            <person name="Zhao Y."/>
        </authorList>
    </citation>
    <scope>NUCLEOTIDE SEQUENCE</scope>
</reference>
<comment type="caution">
    <text evidence="1">The sequence shown here is derived from an EMBL/GenBank/DDBJ whole genome shotgun (WGS) entry which is preliminary data.</text>
</comment>
<accession>A0A811SL25</accession>
<organism evidence="1 2">
    <name type="scientific">Miscanthus lutarioriparius</name>
    <dbReference type="NCBI Taxonomy" id="422564"/>
    <lineage>
        <taxon>Eukaryota</taxon>
        <taxon>Viridiplantae</taxon>
        <taxon>Streptophyta</taxon>
        <taxon>Embryophyta</taxon>
        <taxon>Tracheophyta</taxon>
        <taxon>Spermatophyta</taxon>
        <taxon>Magnoliopsida</taxon>
        <taxon>Liliopsida</taxon>
        <taxon>Poales</taxon>
        <taxon>Poaceae</taxon>
        <taxon>PACMAD clade</taxon>
        <taxon>Panicoideae</taxon>
        <taxon>Andropogonodae</taxon>
        <taxon>Andropogoneae</taxon>
        <taxon>Saccharinae</taxon>
        <taxon>Miscanthus</taxon>
    </lineage>
</organism>
<evidence type="ECO:0000313" key="1">
    <source>
        <dbReference type="EMBL" id="CAD6342044.1"/>
    </source>
</evidence>
<name>A0A811SL25_9POAL</name>
<dbReference type="AlphaFoldDB" id="A0A811SL25"/>